<evidence type="ECO:0000256" key="2">
    <source>
        <dbReference type="ARBA" id="ARBA00022827"/>
    </source>
</evidence>
<evidence type="ECO:0000313" key="6">
    <source>
        <dbReference type="Proteomes" id="UP000799439"/>
    </source>
</evidence>
<evidence type="ECO:0000259" key="4">
    <source>
        <dbReference type="Pfam" id="PF01494"/>
    </source>
</evidence>
<evidence type="ECO:0000256" key="1">
    <source>
        <dbReference type="ARBA" id="ARBA00022630"/>
    </source>
</evidence>
<keyword evidence="3" id="KW-0560">Oxidoreductase</keyword>
<dbReference type="SUPFAM" id="SSF51905">
    <property type="entry name" value="FAD/NAD(P)-binding domain"/>
    <property type="match status" value="1"/>
</dbReference>
<name>A0A9P4IU12_9PEZI</name>
<gene>
    <name evidence="5" type="ORF">K461DRAFT_271222</name>
</gene>
<dbReference type="InterPro" id="IPR036188">
    <property type="entry name" value="FAD/NAD-bd_sf"/>
</dbReference>
<accession>A0A9P4IU12</accession>
<dbReference type="GO" id="GO:0044550">
    <property type="term" value="P:secondary metabolite biosynthetic process"/>
    <property type="evidence" value="ECO:0007669"/>
    <property type="project" value="TreeGrafter"/>
</dbReference>
<proteinExistence type="predicted"/>
<dbReference type="Proteomes" id="UP000799439">
    <property type="component" value="Unassembled WGS sequence"/>
</dbReference>
<keyword evidence="1" id="KW-0285">Flavoprotein</keyword>
<dbReference type="GO" id="GO:0071949">
    <property type="term" value="F:FAD binding"/>
    <property type="evidence" value="ECO:0007669"/>
    <property type="project" value="InterPro"/>
</dbReference>
<dbReference type="InterPro" id="IPR002938">
    <property type="entry name" value="FAD-bd"/>
</dbReference>
<dbReference type="GO" id="GO:0016491">
    <property type="term" value="F:oxidoreductase activity"/>
    <property type="evidence" value="ECO:0007669"/>
    <property type="project" value="UniProtKB-KW"/>
</dbReference>
<dbReference type="EMBL" id="ML996091">
    <property type="protein sequence ID" value="KAF2149656.1"/>
    <property type="molecule type" value="Genomic_DNA"/>
</dbReference>
<dbReference type="PANTHER" id="PTHR46720">
    <property type="entry name" value="HYDROXYLASE, PUTATIVE (AFU_ORTHOLOGUE AFUA_3G01460)-RELATED"/>
    <property type="match status" value="1"/>
</dbReference>
<comment type="caution">
    <text evidence="5">The sequence shown here is derived from an EMBL/GenBank/DDBJ whole genome shotgun (WGS) entry which is preliminary data.</text>
</comment>
<feature type="domain" description="FAD-binding" evidence="4">
    <location>
        <begin position="187"/>
        <end position="423"/>
    </location>
</feature>
<evidence type="ECO:0000313" key="5">
    <source>
        <dbReference type="EMBL" id="KAF2149656.1"/>
    </source>
</evidence>
<dbReference type="OrthoDB" id="16820at2759"/>
<reference evidence="5" key="1">
    <citation type="journal article" date="2020" name="Stud. Mycol.">
        <title>101 Dothideomycetes genomes: a test case for predicting lifestyles and emergence of pathogens.</title>
        <authorList>
            <person name="Haridas S."/>
            <person name="Albert R."/>
            <person name="Binder M."/>
            <person name="Bloem J."/>
            <person name="Labutti K."/>
            <person name="Salamov A."/>
            <person name="Andreopoulos B."/>
            <person name="Baker S."/>
            <person name="Barry K."/>
            <person name="Bills G."/>
            <person name="Bluhm B."/>
            <person name="Cannon C."/>
            <person name="Castanera R."/>
            <person name="Culley D."/>
            <person name="Daum C."/>
            <person name="Ezra D."/>
            <person name="Gonzalez J."/>
            <person name="Henrissat B."/>
            <person name="Kuo A."/>
            <person name="Liang C."/>
            <person name="Lipzen A."/>
            <person name="Lutzoni F."/>
            <person name="Magnuson J."/>
            <person name="Mondo S."/>
            <person name="Nolan M."/>
            <person name="Ohm R."/>
            <person name="Pangilinan J."/>
            <person name="Park H.-J."/>
            <person name="Ramirez L."/>
            <person name="Alfaro M."/>
            <person name="Sun H."/>
            <person name="Tritt A."/>
            <person name="Yoshinaga Y."/>
            <person name="Zwiers L.-H."/>
            <person name="Turgeon B."/>
            <person name="Goodwin S."/>
            <person name="Spatafora J."/>
            <person name="Crous P."/>
            <person name="Grigoriev I."/>
        </authorList>
    </citation>
    <scope>NUCLEOTIDE SEQUENCE</scope>
    <source>
        <strain evidence="5">CBS 260.36</strain>
    </source>
</reference>
<dbReference type="Gene3D" id="3.50.50.60">
    <property type="entry name" value="FAD/NAD(P)-binding domain"/>
    <property type="match status" value="1"/>
</dbReference>
<organism evidence="5 6">
    <name type="scientific">Myriangium duriaei CBS 260.36</name>
    <dbReference type="NCBI Taxonomy" id="1168546"/>
    <lineage>
        <taxon>Eukaryota</taxon>
        <taxon>Fungi</taxon>
        <taxon>Dikarya</taxon>
        <taxon>Ascomycota</taxon>
        <taxon>Pezizomycotina</taxon>
        <taxon>Dothideomycetes</taxon>
        <taxon>Dothideomycetidae</taxon>
        <taxon>Myriangiales</taxon>
        <taxon>Myriangiaceae</taxon>
        <taxon>Myriangium</taxon>
    </lineage>
</organism>
<dbReference type="Pfam" id="PF01494">
    <property type="entry name" value="FAD_binding_3"/>
    <property type="match status" value="1"/>
</dbReference>
<dbReference type="InterPro" id="IPR051104">
    <property type="entry name" value="FAD_monoxygenase"/>
</dbReference>
<keyword evidence="2" id="KW-0274">FAD</keyword>
<sequence>MWPVEGYTTVRNWRKLPGPRYGVRGLSSINLGSRSMFLGTPHNLMKLLAAAQFFPALVPTMTGDTPKIRIALVGGGIGGLCLAAGLASQPHLDIHIYESVPRYTDIGAGLALHRNAILGMDLISPSIKKAYFSRALNMAEEAEEEIVTDVLLASGPNMGATVAQLGRAKGRKTVARADLLAGLLELMPAEQISFGKRLSSIRERTDDTVELSFEDGTTVEADCLIGCDGIHSATRSYLLGEDHPATKPQNHDGWQIYRTLIPFSEAKKYVDERWLRSVSIQCGPRGHINCMPLHLGRDISAGVAVRGAITSTTSGTPPLTVENFSNYSKDAQDIVRMIAKDTSASWTIHDHDHAPTYFRRRVCMMGDAAHAALPFAGNGAAQAIEDAAVLHALFATLTAPEQIPAAFEAYDTIRRPRSQKVVEIARDFGRLYGFALDGYGDDPEKMRGYFKEKAAFTNEADIKGQNDEALRKFAELVESGARWARKDSMAAEKGGVAVGVAEVETGRGETRIAA</sequence>
<dbReference type="PANTHER" id="PTHR46720:SF3">
    <property type="entry name" value="FAD-BINDING DOMAIN-CONTAINING PROTEIN-RELATED"/>
    <property type="match status" value="1"/>
</dbReference>
<evidence type="ECO:0000256" key="3">
    <source>
        <dbReference type="ARBA" id="ARBA00023002"/>
    </source>
</evidence>
<protein>
    <submittedName>
        <fullName evidence="5">FAD/NAD(P)-binding domain-containing protein</fullName>
    </submittedName>
</protein>
<dbReference type="AlphaFoldDB" id="A0A9P4IU12"/>
<keyword evidence="6" id="KW-1185">Reference proteome</keyword>
<dbReference type="PRINTS" id="PR00420">
    <property type="entry name" value="RNGMNOXGNASE"/>
</dbReference>